<reference evidence="2" key="3">
    <citation type="submission" date="2020-02" db="EMBL/GenBank/DDBJ databases">
        <authorList>
            <person name="Sarangi A.N."/>
            <person name="Ghosh S."/>
            <person name="Mukherjee M."/>
            <person name="Tripathy S."/>
        </authorList>
    </citation>
    <scope>NUCLEOTIDE SEQUENCE</scope>
    <source>
        <strain evidence="2">BDU141951</strain>
    </source>
</reference>
<evidence type="ECO:0000313" key="2">
    <source>
        <dbReference type="EMBL" id="NEV69137.1"/>
    </source>
</evidence>
<organism evidence="2">
    <name type="scientific">Lyngbya confervoides BDU141951</name>
    <dbReference type="NCBI Taxonomy" id="1574623"/>
    <lineage>
        <taxon>Bacteria</taxon>
        <taxon>Bacillati</taxon>
        <taxon>Cyanobacteriota</taxon>
        <taxon>Cyanophyceae</taxon>
        <taxon>Oscillatoriophycideae</taxon>
        <taxon>Oscillatoriales</taxon>
        <taxon>Microcoleaceae</taxon>
        <taxon>Lyngbya</taxon>
    </lineage>
</organism>
<gene>
    <name evidence="2" type="ORF">QQ91_018715</name>
</gene>
<sequence>MARLIALQACRHGIGCSHLVANLAVILMHCGYRVGLLDTDLQVGGMRSLFGLETDTSTDAVAYWWLQSDERSPERLKAERYLHGDAPPDTTAGIYISSLARYLAQGHTAQRAMPQQYDLEKPYELLQQLGEELALDFWLVDNQPELSDKNLMGLSLADSALILMQLDPYDLQRTAVLIEIIEQLEISKTWLVPSLVLPTIETKVVKQMLENTYDYPVAGILYLTEELAGLASRGIFCLHHPKHPLTQTMIAIARQLEQDALT</sequence>
<dbReference type="InterPro" id="IPR050678">
    <property type="entry name" value="DNA_Partitioning_ATPase"/>
</dbReference>
<dbReference type="AlphaFoldDB" id="A0A0C1YIX3"/>
<evidence type="ECO:0000259" key="1">
    <source>
        <dbReference type="Pfam" id="PF13614"/>
    </source>
</evidence>
<comment type="caution">
    <text evidence="2">The sequence shown here is derived from an EMBL/GenBank/DDBJ whole genome shotgun (WGS) entry which is preliminary data.</text>
</comment>
<reference evidence="2" key="2">
    <citation type="journal article" date="2015" name="Genome Announc.">
        <title>Draft Genome Sequence of Filamentous Marine Cyanobacterium Lyngbya confervoides Strain BDU141951.</title>
        <authorList>
            <person name="Chandrababunaidu M.M."/>
            <person name="Sen D."/>
            <person name="Tripathy S."/>
        </authorList>
    </citation>
    <scope>NUCLEOTIDE SEQUENCE</scope>
    <source>
        <strain evidence="2">BDU141951</strain>
    </source>
</reference>
<proteinExistence type="predicted"/>
<accession>A0A0C1YIX3</accession>
<dbReference type="InterPro" id="IPR025669">
    <property type="entry name" value="AAA_dom"/>
</dbReference>
<dbReference type="SUPFAM" id="SSF52540">
    <property type="entry name" value="P-loop containing nucleoside triphosphate hydrolases"/>
    <property type="match status" value="1"/>
</dbReference>
<feature type="domain" description="AAA" evidence="1">
    <location>
        <begin position="3"/>
        <end position="185"/>
    </location>
</feature>
<dbReference type="PANTHER" id="PTHR13696:SF99">
    <property type="entry name" value="COBYRINIC ACID AC-DIAMIDE SYNTHASE"/>
    <property type="match status" value="1"/>
</dbReference>
<dbReference type="Gene3D" id="3.40.50.300">
    <property type="entry name" value="P-loop containing nucleotide triphosphate hydrolases"/>
    <property type="match status" value="1"/>
</dbReference>
<name>A0A0C1YIX3_9CYAN</name>
<reference evidence="2" key="1">
    <citation type="submission" date="2014-11" db="EMBL/GenBank/DDBJ databases">
        <authorList>
            <person name="Malar M.C."/>
            <person name="Sen D."/>
            <person name="Tripathy S."/>
        </authorList>
    </citation>
    <scope>NUCLEOTIDE SEQUENCE</scope>
    <source>
        <strain evidence="2">BDU141951</strain>
    </source>
</reference>
<dbReference type="PANTHER" id="PTHR13696">
    <property type="entry name" value="P-LOOP CONTAINING NUCLEOSIDE TRIPHOSPHATE HYDROLASE"/>
    <property type="match status" value="1"/>
</dbReference>
<dbReference type="Pfam" id="PF13614">
    <property type="entry name" value="AAA_31"/>
    <property type="match status" value="1"/>
</dbReference>
<dbReference type="EMBL" id="JTHE02000003">
    <property type="protein sequence ID" value="NEV69137.1"/>
    <property type="molecule type" value="Genomic_DNA"/>
</dbReference>
<dbReference type="InterPro" id="IPR027417">
    <property type="entry name" value="P-loop_NTPase"/>
</dbReference>
<protein>
    <submittedName>
        <fullName evidence="2">AAA family ATPase</fullName>
    </submittedName>
</protein>